<dbReference type="Proteomes" id="UP000310066">
    <property type="component" value="Unassembled WGS sequence"/>
</dbReference>
<sequence length="274" mass="31955">MAYNRGTWAGRFREMSLDEKFIQAGPDTWITKDMARRLREAVIEARDGTLMTMRFARSKPFQVMEFPPEIRRHIWSHLIEETFLNVYMRGVHGAPTGMILPNIVYADKTLRAEYLREAIEKTTFSIHSGPGNQHFQKWLASTDLSDVSSYKNGFGAVKTLHFPYFSRYPWYILPADAPNNDIELMLRCPNLESVSMFWAGATLTDQNNVGKSVEQLRTEYRLDRLMQLRGLKRMVMYRFQFDNATEEVLENLVEWLREALPMSEAGERPEVKII</sequence>
<gene>
    <name evidence="1" type="ORF">B0A54_05099</name>
</gene>
<protein>
    <submittedName>
        <fullName evidence="1">Uncharacterized protein</fullName>
    </submittedName>
</protein>
<dbReference type="AlphaFoldDB" id="A0A4U0V8Y8"/>
<evidence type="ECO:0000313" key="1">
    <source>
        <dbReference type="EMBL" id="TKA44355.1"/>
    </source>
</evidence>
<proteinExistence type="predicted"/>
<accession>A0A4U0V8Y8</accession>
<name>A0A4U0V8Y8_9PEZI</name>
<comment type="caution">
    <text evidence="1">The sequence shown here is derived from an EMBL/GenBank/DDBJ whole genome shotgun (WGS) entry which is preliminary data.</text>
</comment>
<dbReference type="OrthoDB" id="3824472at2759"/>
<dbReference type="EMBL" id="NAJP01000015">
    <property type="protein sequence ID" value="TKA44355.1"/>
    <property type="molecule type" value="Genomic_DNA"/>
</dbReference>
<dbReference type="STRING" id="329885.A0A4U0V8Y8"/>
<reference evidence="1 2" key="1">
    <citation type="submission" date="2017-03" db="EMBL/GenBank/DDBJ databases">
        <title>Genomes of endolithic fungi from Antarctica.</title>
        <authorList>
            <person name="Coleine C."/>
            <person name="Masonjones S."/>
            <person name="Stajich J.E."/>
        </authorList>
    </citation>
    <scope>NUCLEOTIDE SEQUENCE [LARGE SCALE GENOMIC DNA]</scope>
    <source>
        <strain evidence="1 2">CCFEE 5311</strain>
    </source>
</reference>
<evidence type="ECO:0000313" key="2">
    <source>
        <dbReference type="Proteomes" id="UP000310066"/>
    </source>
</evidence>
<organism evidence="1 2">
    <name type="scientific">Friedmanniomyces endolithicus</name>
    <dbReference type="NCBI Taxonomy" id="329885"/>
    <lineage>
        <taxon>Eukaryota</taxon>
        <taxon>Fungi</taxon>
        <taxon>Dikarya</taxon>
        <taxon>Ascomycota</taxon>
        <taxon>Pezizomycotina</taxon>
        <taxon>Dothideomycetes</taxon>
        <taxon>Dothideomycetidae</taxon>
        <taxon>Mycosphaerellales</taxon>
        <taxon>Teratosphaeriaceae</taxon>
        <taxon>Friedmanniomyces</taxon>
    </lineage>
</organism>